<dbReference type="PANTHER" id="PTHR22943">
    <property type="entry name" value="7-TRANSMEMBRANE DOMAIN RECEPTOR C.ELEGANS"/>
    <property type="match status" value="1"/>
</dbReference>
<keyword evidence="3" id="KW-1185">Reference proteome</keyword>
<dbReference type="GeneID" id="183824"/>
<dbReference type="GO" id="GO:0042048">
    <property type="term" value="P:olfactory behavior"/>
    <property type="evidence" value="ECO:0000318"/>
    <property type="project" value="GO_Central"/>
</dbReference>
<dbReference type="KEGG" id="cel:CELE_C55A1.3"/>
<evidence type="ECO:0000313" key="2">
    <source>
        <dbReference type="EMBL" id="CAB04011.2"/>
    </source>
</evidence>
<feature type="transmembrane region" description="Helical" evidence="1">
    <location>
        <begin position="105"/>
        <end position="130"/>
    </location>
</feature>
<dbReference type="OrthoDB" id="5824108at2759"/>
<dbReference type="PIR" id="T20252">
    <property type="entry name" value="T20252"/>
</dbReference>
<dbReference type="HOGENOM" id="CLU_036335_2_0_1"/>
<dbReference type="Proteomes" id="UP000001940">
    <property type="component" value="Chromosome V"/>
</dbReference>
<keyword evidence="2" id="KW-0675">Receptor</keyword>
<protein>
    <submittedName>
        <fullName evidence="2">Seven TM Receptor</fullName>
    </submittedName>
</protein>
<keyword evidence="1" id="KW-0472">Membrane</keyword>
<accession>O17717</accession>
<name>O17717_CAEEL</name>
<feature type="transmembrane region" description="Helical" evidence="1">
    <location>
        <begin position="260"/>
        <end position="285"/>
    </location>
</feature>
<dbReference type="GO" id="GO:0007186">
    <property type="term" value="P:G protein-coupled receptor signaling pathway"/>
    <property type="evidence" value="ECO:0000318"/>
    <property type="project" value="GO_Central"/>
</dbReference>
<feature type="transmembrane region" description="Helical" evidence="1">
    <location>
        <begin position="12"/>
        <end position="30"/>
    </location>
</feature>
<dbReference type="GO" id="GO:0005886">
    <property type="term" value="C:plasma membrane"/>
    <property type="evidence" value="ECO:0000318"/>
    <property type="project" value="GO_Central"/>
</dbReference>
<dbReference type="eggNOG" id="ENOG502T3FA">
    <property type="taxonomic scope" value="Eukaryota"/>
</dbReference>
<reference evidence="2 3" key="1">
    <citation type="journal article" date="1998" name="Science">
        <title>Genome sequence of the nematode C. elegans: a platform for investigating biology.</title>
        <authorList>
            <consortium name="The C. elegans sequencing consortium"/>
            <person name="Sulson J.E."/>
            <person name="Waterston R."/>
        </authorList>
    </citation>
    <scope>NUCLEOTIDE SEQUENCE [LARGE SCALE GENOMIC DNA]</scope>
    <source>
        <strain evidence="2 3">Bristol N2</strain>
    </source>
</reference>
<proteinExistence type="predicted"/>
<dbReference type="InterPro" id="IPR019428">
    <property type="entry name" value="7TM_GPCR_serpentine_rcpt_Str"/>
</dbReference>
<gene>
    <name evidence="2 4" type="primary">str-248</name>
    <name evidence="4" type="ORF">C55A1.3</name>
    <name evidence="2" type="ORF">CELE_C55A1.3</name>
</gene>
<dbReference type="AlphaFoldDB" id="O17717"/>
<dbReference type="UCSC" id="C55A1.3">
    <property type="organism name" value="c. elegans"/>
</dbReference>
<dbReference type="FunCoup" id="O17717">
    <property type="interactions" value="1"/>
</dbReference>
<keyword evidence="1" id="KW-1133">Transmembrane helix</keyword>
<dbReference type="AGR" id="WB:WBGene00006275"/>
<dbReference type="OMA" id="ISEISYM"/>
<dbReference type="RefSeq" id="NP_506888.2">
    <property type="nucleotide sequence ID" value="NM_074487.2"/>
</dbReference>
<dbReference type="SUPFAM" id="SSF81321">
    <property type="entry name" value="Family A G protein-coupled receptor-like"/>
    <property type="match status" value="1"/>
</dbReference>
<feature type="transmembrane region" description="Helical" evidence="1">
    <location>
        <begin position="217"/>
        <end position="239"/>
    </location>
</feature>
<evidence type="ECO:0000313" key="4">
    <source>
        <dbReference type="WormBase" id="C55A1.3"/>
    </source>
</evidence>
<evidence type="ECO:0000313" key="3">
    <source>
        <dbReference type="Proteomes" id="UP000001940"/>
    </source>
</evidence>
<feature type="transmembrane region" description="Helical" evidence="1">
    <location>
        <begin position="142"/>
        <end position="167"/>
    </location>
</feature>
<dbReference type="PANTHER" id="PTHR22943:SF24">
    <property type="entry name" value="SEVEN TM RECEPTOR"/>
    <property type="match status" value="1"/>
</dbReference>
<dbReference type="PhylomeDB" id="O17717"/>
<feature type="transmembrane region" description="Helical" evidence="1">
    <location>
        <begin position="291"/>
        <end position="309"/>
    </location>
</feature>
<dbReference type="CTD" id="183824"/>
<evidence type="ECO:0000256" key="1">
    <source>
        <dbReference type="SAM" id="Phobius"/>
    </source>
</evidence>
<dbReference type="Pfam" id="PF10326">
    <property type="entry name" value="7TM_GPCR_Str"/>
    <property type="match status" value="1"/>
</dbReference>
<organism evidence="2 3">
    <name type="scientific">Caenorhabditis elegans</name>
    <dbReference type="NCBI Taxonomy" id="6239"/>
    <lineage>
        <taxon>Eukaryota</taxon>
        <taxon>Metazoa</taxon>
        <taxon>Ecdysozoa</taxon>
        <taxon>Nematoda</taxon>
        <taxon>Chromadorea</taxon>
        <taxon>Rhabditida</taxon>
        <taxon>Rhabditina</taxon>
        <taxon>Rhabditomorpha</taxon>
        <taxon>Rhabditoidea</taxon>
        <taxon>Rhabditidae</taxon>
        <taxon>Peloderinae</taxon>
        <taxon>Caenorhabditis</taxon>
    </lineage>
</organism>
<keyword evidence="1" id="KW-0812">Transmembrane</keyword>
<sequence>MFSNYREIFQRTCAFLGLFNNSILALLILYKSPKKLGNYKYLMMYISIFEIIYSLLDFSTVPEIFSKDSAFLITIEKRLAVLPDIALQFALSEFPVKCRLLKFEISVVFCSLFGMSMAIFAIHFVYRYLVMTGSHFIKTRHLLKVISLIGFTLCIGVVWSFLCILFHPIPQADLILTQEYLKPRNLQLAEIDYLGPCFQVQDEKGVYHLNWDAAGPIGIMTVLIGLSFITVFYCGYSIYRNIKSMAAMRSSVDHSLQSQLFYALVFQTLIPVILMHIPASLGFLFSMFGQSILFFGELPTFSVFLYPILDPLPNFFIIRSYRQAILDFFGCFLRKPSPNSSNNQSNPNQMELRNHVVASN</sequence>
<dbReference type="WormBase" id="C55A1.3">
    <property type="protein sequence ID" value="CE36810"/>
    <property type="gene ID" value="WBGene00006275"/>
    <property type="gene designation" value="str-248"/>
</dbReference>
<dbReference type="InParanoid" id="O17717"/>
<dbReference type="GO" id="GO:0038022">
    <property type="term" value="F:G protein-coupled olfactory receptor activity"/>
    <property type="evidence" value="ECO:0000318"/>
    <property type="project" value="GO_Central"/>
</dbReference>
<dbReference type="PaxDb" id="6239-C55A1.3"/>
<dbReference type="EMBL" id="BX284605">
    <property type="protein sequence ID" value="CAB04011.2"/>
    <property type="molecule type" value="Genomic_DNA"/>
</dbReference>